<keyword evidence="3" id="KW-1185">Reference proteome</keyword>
<dbReference type="EMBL" id="LR903676">
    <property type="protein sequence ID" value="CAD7252158.1"/>
    <property type="molecule type" value="Genomic_DNA"/>
</dbReference>
<proteinExistence type="predicted"/>
<name>A0A7R9ADP5_9CRUS</name>
<protein>
    <submittedName>
        <fullName evidence="2">Uncharacterized protein</fullName>
    </submittedName>
</protein>
<feature type="non-terminal residue" evidence="2">
    <location>
        <position position="172"/>
    </location>
</feature>
<evidence type="ECO:0000256" key="1">
    <source>
        <dbReference type="SAM" id="Coils"/>
    </source>
</evidence>
<dbReference type="Proteomes" id="UP000677054">
    <property type="component" value="Unassembled WGS sequence"/>
</dbReference>
<gene>
    <name evidence="2" type="ORF">DSTB1V02_LOCUS11918</name>
</gene>
<evidence type="ECO:0000313" key="3">
    <source>
        <dbReference type="Proteomes" id="UP000677054"/>
    </source>
</evidence>
<accession>A0A7R9ADP5</accession>
<sequence length="172" mass="20385">SSARDKERVESQLNKYKIFAVLNGREILEHLLLFPRFQYERRKWREPANEKALEARMDETSAVLATEKGLEAKYEAMSKLLEKEQSLREETQRTNRLIERELNETRARWKSEVEVLQKKLSNALANGLDEGIKAQDFEDRLKREKSAREQIEKKLHMLEEELKKGTPWKSEV</sequence>
<dbReference type="AlphaFoldDB" id="A0A7R9ADP5"/>
<keyword evidence="1" id="KW-0175">Coiled coil</keyword>
<organism evidence="2">
    <name type="scientific">Darwinula stevensoni</name>
    <dbReference type="NCBI Taxonomy" id="69355"/>
    <lineage>
        <taxon>Eukaryota</taxon>
        <taxon>Metazoa</taxon>
        <taxon>Ecdysozoa</taxon>
        <taxon>Arthropoda</taxon>
        <taxon>Crustacea</taxon>
        <taxon>Oligostraca</taxon>
        <taxon>Ostracoda</taxon>
        <taxon>Podocopa</taxon>
        <taxon>Podocopida</taxon>
        <taxon>Darwinulocopina</taxon>
        <taxon>Darwinuloidea</taxon>
        <taxon>Darwinulidae</taxon>
        <taxon>Darwinula</taxon>
    </lineage>
</organism>
<dbReference type="EMBL" id="CAJPEV010004159">
    <property type="protein sequence ID" value="CAG0901291.1"/>
    <property type="molecule type" value="Genomic_DNA"/>
</dbReference>
<reference evidence="2" key="1">
    <citation type="submission" date="2020-11" db="EMBL/GenBank/DDBJ databases">
        <authorList>
            <person name="Tran Van P."/>
        </authorList>
    </citation>
    <scope>NUCLEOTIDE SEQUENCE</scope>
</reference>
<feature type="coiled-coil region" evidence="1">
    <location>
        <begin position="70"/>
        <end position="161"/>
    </location>
</feature>
<evidence type="ECO:0000313" key="2">
    <source>
        <dbReference type="EMBL" id="CAD7252158.1"/>
    </source>
</evidence>